<dbReference type="InterPro" id="IPR019734">
    <property type="entry name" value="TPR_rpt"/>
</dbReference>
<evidence type="ECO:0000313" key="4">
    <source>
        <dbReference type="Proteomes" id="UP000813463"/>
    </source>
</evidence>
<reference evidence="4" key="1">
    <citation type="journal article" date="2021" name="Nat. Commun.">
        <title>Genomic analyses provide insights into spinach domestication and the genetic basis of agronomic traits.</title>
        <authorList>
            <person name="Cai X."/>
            <person name="Sun X."/>
            <person name="Xu C."/>
            <person name="Sun H."/>
            <person name="Wang X."/>
            <person name="Ge C."/>
            <person name="Zhang Z."/>
            <person name="Wang Q."/>
            <person name="Fei Z."/>
            <person name="Jiao C."/>
            <person name="Wang Q."/>
        </authorList>
    </citation>
    <scope>NUCLEOTIDE SEQUENCE [LARGE SCALE GENOMIC DNA]</scope>
    <source>
        <strain evidence="4">cv. Varoflay</strain>
    </source>
</reference>
<dbReference type="PANTHER" id="PTHR12558:SF36">
    <property type="entry name" value="ANAPHASE-PROMOTING COMPLEX SUBUNIT 7"/>
    <property type="match status" value="1"/>
</dbReference>
<dbReference type="GO" id="GO:0045842">
    <property type="term" value="P:positive regulation of mitotic metaphase/anaphase transition"/>
    <property type="evidence" value="ECO:0000318"/>
    <property type="project" value="GO_Central"/>
</dbReference>
<feature type="region of interest" description="Disordered" evidence="3">
    <location>
        <begin position="73"/>
        <end position="100"/>
    </location>
</feature>
<reference evidence="5" key="2">
    <citation type="submission" date="2025-08" db="UniProtKB">
        <authorList>
            <consortium name="RefSeq"/>
        </authorList>
    </citation>
    <scope>IDENTIFICATION</scope>
    <source>
        <tissue evidence="5">Leaf</tissue>
    </source>
</reference>
<evidence type="ECO:0000256" key="1">
    <source>
        <dbReference type="ARBA" id="ARBA00022803"/>
    </source>
</evidence>
<dbReference type="GO" id="GO:0016567">
    <property type="term" value="P:protein ubiquitination"/>
    <property type="evidence" value="ECO:0000318"/>
    <property type="project" value="GO_Central"/>
</dbReference>
<feature type="compositionally biased region" description="Low complexity" evidence="3">
    <location>
        <begin position="80"/>
        <end position="100"/>
    </location>
</feature>
<proteinExistence type="predicted"/>
<evidence type="ECO:0000256" key="2">
    <source>
        <dbReference type="PROSITE-ProRule" id="PRU00339"/>
    </source>
</evidence>
<dbReference type="KEGG" id="soe:110801226"/>
<keyword evidence="4" id="KW-1185">Reference proteome</keyword>
<dbReference type="Pfam" id="PF13181">
    <property type="entry name" value="TPR_8"/>
    <property type="match status" value="2"/>
</dbReference>
<dbReference type="GO" id="GO:0051301">
    <property type="term" value="P:cell division"/>
    <property type="evidence" value="ECO:0000318"/>
    <property type="project" value="GO_Central"/>
</dbReference>
<feature type="repeat" description="TPR" evidence="2">
    <location>
        <begin position="485"/>
        <end position="518"/>
    </location>
</feature>
<feature type="repeat" description="TPR" evidence="2">
    <location>
        <begin position="249"/>
        <end position="282"/>
    </location>
</feature>
<dbReference type="GeneID" id="110801226"/>
<sequence length="561" mass="62738">MDAPKDYMACLLDHGLHNSAQLLGQFLVSSSSGNSETNSIVKAENLLFLGDSFFRDREFRRAVNTYKQALQHHKISPKQNSSILRSSLSASNRSSSPSPLSISTINENEVKFKIASCHAALNENKVALLEMEGIPSKARNLPMHLMMGKLYRNTRHTRAAVASYKECLRQCPYVLEAITAMAELGASAKDIISLFPQTPSRSGRPLSDHVESGRWLQRYVEAHCCIASNDYKGGLEKFSDILQQFQNNVHILLEIAKVEAIIGKNDEAIMNFEKARSLDPYVVTYMDEYAMLLKKKSEYPKLNKLVHDLLNIDATKPEVFVSLSVLWERKDERGALSYAEKSIQIDERHVPGYIMKGNLLLSLNRPDSAAVAFRNAQELKPDLRSYQGLVHSYLAISKVKEALYIARDAMKTMPQSAKALKLVGDVHAKSSSGREKAKKFYESALRLEPGYLGAALALAELHVVEGRNVDAVSLLERYLKDWADDSLHVKLAQVFSATNMLQEALSHYQAALRINPQSEAAKKGLERLEKLMKGVDPDAPEEDEDNEVDDVEGDQEETELL</sequence>
<accession>A0A9R0K898</accession>
<dbReference type="Proteomes" id="UP000813463">
    <property type="component" value="Chromosome 3"/>
</dbReference>
<dbReference type="AlphaFoldDB" id="A0A9R0K898"/>
<dbReference type="SMART" id="SM00028">
    <property type="entry name" value="TPR"/>
    <property type="match status" value="7"/>
</dbReference>
<dbReference type="SUPFAM" id="SSF48452">
    <property type="entry name" value="TPR-like"/>
    <property type="match status" value="3"/>
</dbReference>
<dbReference type="GO" id="GO:0005680">
    <property type="term" value="C:anaphase-promoting complex"/>
    <property type="evidence" value="ECO:0000318"/>
    <property type="project" value="GO_Central"/>
</dbReference>
<name>A0A9R0K898_SPIOL</name>
<feature type="compositionally biased region" description="Acidic residues" evidence="3">
    <location>
        <begin position="538"/>
        <end position="561"/>
    </location>
</feature>
<feature type="region of interest" description="Disordered" evidence="3">
    <location>
        <begin position="532"/>
        <end position="561"/>
    </location>
</feature>
<protein>
    <submittedName>
        <fullName evidence="5">Anaphase-promoting complex subunit 7</fullName>
    </submittedName>
</protein>
<keyword evidence="1 2" id="KW-0802">TPR repeat</keyword>
<dbReference type="PROSITE" id="PS50005">
    <property type="entry name" value="TPR"/>
    <property type="match status" value="3"/>
</dbReference>
<evidence type="ECO:0000256" key="3">
    <source>
        <dbReference type="SAM" id="MobiDB-lite"/>
    </source>
</evidence>
<dbReference type="PANTHER" id="PTHR12558">
    <property type="entry name" value="CELL DIVISION CYCLE 16,23,27"/>
    <property type="match status" value="1"/>
</dbReference>
<gene>
    <name evidence="5" type="primary">LOC110801226</name>
</gene>
<dbReference type="Pfam" id="PF14559">
    <property type="entry name" value="TPR_19"/>
    <property type="match status" value="1"/>
</dbReference>
<organism evidence="4 5">
    <name type="scientific">Spinacia oleracea</name>
    <name type="common">Spinach</name>
    <dbReference type="NCBI Taxonomy" id="3562"/>
    <lineage>
        <taxon>Eukaryota</taxon>
        <taxon>Viridiplantae</taxon>
        <taxon>Streptophyta</taxon>
        <taxon>Embryophyta</taxon>
        <taxon>Tracheophyta</taxon>
        <taxon>Spermatophyta</taxon>
        <taxon>Magnoliopsida</taxon>
        <taxon>eudicotyledons</taxon>
        <taxon>Gunneridae</taxon>
        <taxon>Pentapetalae</taxon>
        <taxon>Caryophyllales</taxon>
        <taxon>Chenopodiaceae</taxon>
        <taxon>Chenopodioideae</taxon>
        <taxon>Anserineae</taxon>
        <taxon>Spinacia</taxon>
    </lineage>
</organism>
<feature type="repeat" description="TPR" evidence="2">
    <location>
        <begin position="43"/>
        <end position="76"/>
    </location>
</feature>
<dbReference type="Gene3D" id="1.25.40.10">
    <property type="entry name" value="Tetratricopeptide repeat domain"/>
    <property type="match status" value="2"/>
</dbReference>
<dbReference type="InterPro" id="IPR011990">
    <property type="entry name" value="TPR-like_helical_dom_sf"/>
</dbReference>
<dbReference type="RefSeq" id="XP_021862256.2">
    <property type="nucleotide sequence ID" value="XM_022006564.2"/>
</dbReference>
<evidence type="ECO:0000313" key="5">
    <source>
        <dbReference type="RefSeq" id="XP_021862256.2"/>
    </source>
</evidence>